<feature type="region of interest" description="Disordered" evidence="19">
    <location>
        <begin position="33"/>
        <end position="87"/>
    </location>
</feature>
<evidence type="ECO:0000256" key="18">
    <source>
        <dbReference type="PROSITE-ProRule" id="PRU00175"/>
    </source>
</evidence>
<evidence type="ECO:0000256" key="12">
    <source>
        <dbReference type="ARBA" id="ARBA00022989"/>
    </source>
</evidence>
<evidence type="ECO:0000256" key="6">
    <source>
        <dbReference type="ARBA" id="ARBA00022692"/>
    </source>
</evidence>
<comment type="subunit">
    <text evidence="15">Interacts with INCA1. Interacts with TMEM43, ENDOD1, TMEM33 and TMED1 to form a complex capable of modulating innate immune signaling through the cGAS-STING pathway. Interacts with UBE2J1; this interaction is important for SQSTM1 ubiquitination.</text>
</comment>
<evidence type="ECO:0000256" key="9">
    <source>
        <dbReference type="ARBA" id="ARBA00022786"/>
    </source>
</evidence>
<keyword evidence="11" id="KW-0862">Zinc</keyword>
<evidence type="ECO:0000256" key="1">
    <source>
        <dbReference type="ARBA" id="ARBA00000900"/>
    </source>
</evidence>
<keyword evidence="9" id="KW-0833">Ubl conjugation pathway</keyword>
<evidence type="ECO:0000256" key="3">
    <source>
        <dbReference type="ARBA" id="ARBA00004906"/>
    </source>
</evidence>
<dbReference type="AlphaFoldDB" id="A0AAV2J5G4"/>
<dbReference type="GO" id="GO:0008270">
    <property type="term" value="F:zinc ion binding"/>
    <property type="evidence" value="ECO:0007669"/>
    <property type="project" value="UniProtKB-KW"/>
</dbReference>
<dbReference type="FunFam" id="3.30.40.10:FF:000387">
    <property type="entry name" value="RING finger protein 26"/>
    <property type="match status" value="1"/>
</dbReference>
<dbReference type="EC" id="2.3.2.27" evidence="4"/>
<keyword evidence="10" id="KW-0256">Endoplasmic reticulum</keyword>
<gene>
    <name evidence="21" type="ORF">KC01_LOCUS2716</name>
</gene>
<dbReference type="PANTHER" id="PTHR22696">
    <property type="entry name" value="E3 UBIQUITIN-PROTEIN LIGASE RNF26"/>
    <property type="match status" value="1"/>
</dbReference>
<keyword evidence="6" id="KW-0812">Transmembrane</keyword>
<dbReference type="GO" id="GO:0006511">
    <property type="term" value="P:ubiquitin-dependent protein catabolic process"/>
    <property type="evidence" value="ECO:0007669"/>
    <property type="project" value="TreeGrafter"/>
</dbReference>
<evidence type="ECO:0000313" key="22">
    <source>
        <dbReference type="Proteomes" id="UP001497482"/>
    </source>
</evidence>
<keyword evidence="7" id="KW-0479">Metal-binding</keyword>
<evidence type="ECO:0000256" key="4">
    <source>
        <dbReference type="ARBA" id="ARBA00012483"/>
    </source>
</evidence>
<keyword evidence="5" id="KW-0808">Transferase</keyword>
<keyword evidence="12" id="KW-1133">Transmembrane helix</keyword>
<dbReference type="SUPFAM" id="SSF57850">
    <property type="entry name" value="RING/U-box"/>
    <property type="match status" value="1"/>
</dbReference>
<evidence type="ECO:0000256" key="8">
    <source>
        <dbReference type="ARBA" id="ARBA00022771"/>
    </source>
</evidence>
<comment type="catalytic activity">
    <reaction evidence="1">
        <text>S-ubiquitinyl-[E2 ubiquitin-conjugating enzyme]-L-cysteine + [acceptor protein]-L-lysine = [E2 ubiquitin-conjugating enzyme]-L-cysteine + N(6)-ubiquitinyl-[acceptor protein]-L-lysine.</text>
        <dbReference type="EC" id="2.3.2.27"/>
    </reaction>
</comment>
<dbReference type="InterPro" id="IPR013083">
    <property type="entry name" value="Znf_RING/FYVE/PHD"/>
</dbReference>
<keyword evidence="22" id="KW-1185">Reference proteome</keyword>
<protein>
    <recommendedName>
        <fullName evidence="16">E3 ubiquitin-protein ligase RNF26</fullName>
        <ecNumber evidence="4">2.3.2.27</ecNumber>
    </recommendedName>
    <alternativeName>
        <fullName evidence="17">RING finger protein 26</fullName>
    </alternativeName>
</protein>
<evidence type="ECO:0000256" key="13">
    <source>
        <dbReference type="ARBA" id="ARBA00023136"/>
    </source>
</evidence>
<name>A0AAV2J5G4_KNICA</name>
<feature type="compositionally biased region" description="Basic and acidic residues" evidence="19">
    <location>
        <begin position="44"/>
        <end position="61"/>
    </location>
</feature>
<dbReference type="GO" id="GO:0061630">
    <property type="term" value="F:ubiquitin protein ligase activity"/>
    <property type="evidence" value="ECO:0007669"/>
    <property type="project" value="UniProtKB-EC"/>
</dbReference>
<comment type="function">
    <text evidence="14">E3 ubiquitin-protein ligase that plays a key role in endosome organization by retaining vesicles in the perinuclear cloud. Acts as a platform for perinuclear positioning of the endosomal system by mediating ubiquitination of SQSTM1 through interaction with the ubiquitin conjugating enzyme UBE2J1. Ubiquitinated SQSTM1 attracts specific vesicle-associated adapters, forming a molecular bridge that restrains cognate vesicles in the perinuclear region and organizes the endosomal pathway for efficient cargo transport. Also acts as a regulator of type I interferon production in response to viral infection by mediating the formation of 'Lys-11'-linked polyubiquitin chains on TMEM173/STING, leading to stabilize TMEM173/STING. Also required to limit type I interferon response by promoting autophagic degradation of IRF3.</text>
</comment>
<evidence type="ECO:0000313" key="21">
    <source>
        <dbReference type="EMBL" id="CAL1570409.1"/>
    </source>
</evidence>
<dbReference type="PROSITE" id="PS50089">
    <property type="entry name" value="ZF_RING_2"/>
    <property type="match status" value="1"/>
</dbReference>
<reference evidence="21 22" key="1">
    <citation type="submission" date="2024-04" db="EMBL/GenBank/DDBJ databases">
        <authorList>
            <person name="Waldvogel A.-M."/>
            <person name="Schoenle A."/>
        </authorList>
    </citation>
    <scope>NUCLEOTIDE SEQUENCE [LARGE SCALE GENOMIC DNA]</scope>
</reference>
<evidence type="ECO:0000256" key="15">
    <source>
        <dbReference type="ARBA" id="ARBA00063040"/>
    </source>
</evidence>
<dbReference type="GO" id="GO:0005789">
    <property type="term" value="C:endoplasmic reticulum membrane"/>
    <property type="evidence" value="ECO:0007669"/>
    <property type="project" value="UniProtKB-SubCell"/>
</dbReference>
<dbReference type="Pfam" id="PF13920">
    <property type="entry name" value="zf-C3HC4_3"/>
    <property type="match status" value="1"/>
</dbReference>
<keyword evidence="13" id="KW-0472">Membrane</keyword>
<evidence type="ECO:0000256" key="7">
    <source>
        <dbReference type="ARBA" id="ARBA00022723"/>
    </source>
</evidence>
<dbReference type="PANTHER" id="PTHR22696:SF1">
    <property type="entry name" value="E3 UBIQUITIN-PROTEIN LIGASE RNF26"/>
    <property type="match status" value="1"/>
</dbReference>
<accession>A0AAV2J5G4</accession>
<sequence length="159" mass="17923">MVGYLSMHMLIRGKEHLCRGLLSLQEGCGILDHRAGGDGDAGEEERRDPPDGRANDNHPLEPSDLALPSSSTHNPLPKQDKDKDCTPLPEEDLLNLLKEQEERKKCVICQDSAKTVVLLPCRHLCLCRDCTDILLRQAIYQHNCPLCRHMILNTMDVYL</sequence>
<keyword evidence="8 18" id="KW-0863">Zinc-finger</keyword>
<comment type="subcellular location">
    <subcellularLocation>
        <location evidence="2">Endoplasmic reticulum membrane</location>
        <topology evidence="2">Multi-pass membrane protein</topology>
    </subcellularLocation>
</comment>
<evidence type="ECO:0000256" key="2">
    <source>
        <dbReference type="ARBA" id="ARBA00004477"/>
    </source>
</evidence>
<evidence type="ECO:0000256" key="17">
    <source>
        <dbReference type="ARBA" id="ARBA00075536"/>
    </source>
</evidence>
<evidence type="ECO:0000256" key="5">
    <source>
        <dbReference type="ARBA" id="ARBA00022679"/>
    </source>
</evidence>
<evidence type="ECO:0000259" key="20">
    <source>
        <dbReference type="PROSITE" id="PS50089"/>
    </source>
</evidence>
<evidence type="ECO:0000256" key="14">
    <source>
        <dbReference type="ARBA" id="ARBA00057605"/>
    </source>
</evidence>
<proteinExistence type="predicted"/>
<dbReference type="SMART" id="SM00184">
    <property type="entry name" value="RING"/>
    <property type="match status" value="1"/>
</dbReference>
<dbReference type="Proteomes" id="UP001497482">
    <property type="component" value="Chromosome 10"/>
</dbReference>
<dbReference type="InterPro" id="IPR001841">
    <property type="entry name" value="Znf_RING"/>
</dbReference>
<organism evidence="21 22">
    <name type="scientific">Knipowitschia caucasica</name>
    <name type="common">Caucasian dwarf goby</name>
    <name type="synonym">Pomatoschistus caucasicus</name>
    <dbReference type="NCBI Taxonomy" id="637954"/>
    <lineage>
        <taxon>Eukaryota</taxon>
        <taxon>Metazoa</taxon>
        <taxon>Chordata</taxon>
        <taxon>Craniata</taxon>
        <taxon>Vertebrata</taxon>
        <taxon>Euteleostomi</taxon>
        <taxon>Actinopterygii</taxon>
        <taxon>Neopterygii</taxon>
        <taxon>Teleostei</taxon>
        <taxon>Neoteleostei</taxon>
        <taxon>Acanthomorphata</taxon>
        <taxon>Gobiaria</taxon>
        <taxon>Gobiiformes</taxon>
        <taxon>Gobioidei</taxon>
        <taxon>Gobiidae</taxon>
        <taxon>Gobiinae</taxon>
        <taxon>Knipowitschia</taxon>
    </lineage>
</organism>
<feature type="domain" description="RING-type" evidence="20">
    <location>
        <begin position="106"/>
        <end position="148"/>
    </location>
</feature>
<dbReference type="GO" id="GO:0016567">
    <property type="term" value="P:protein ubiquitination"/>
    <property type="evidence" value="ECO:0007669"/>
    <property type="project" value="TreeGrafter"/>
</dbReference>
<dbReference type="Gene3D" id="3.30.40.10">
    <property type="entry name" value="Zinc/RING finger domain, C3HC4 (zinc finger)"/>
    <property type="match status" value="1"/>
</dbReference>
<dbReference type="EMBL" id="OZ035832">
    <property type="protein sequence ID" value="CAL1570409.1"/>
    <property type="molecule type" value="Genomic_DNA"/>
</dbReference>
<evidence type="ECO:0000256" key="16">
    <source>
        <dbReference type="ARBA" id="ARBA00067352"/>
    </source>
</evidence>
<evidence type="ECO:0000256" key="19">
    <source>
        <dbReference type="SAM" id="MobiDB-lite"/>
    </source>
</evidence>
<evidence type="ECO:0000256" key="10">
    <source>
        <dbReference type="ARBA" id="ARBA00022824"/>
    </source>
</evidence>
<comment type="pathway">
    <text evidence="3">Protein modification; protein ubiquitination.</text>
</comment>
<evidence type="ECO:0000256" key="11">
    <source>
        <dbReference type="ARBA" id="ARBA00022833"/>
    </source>
</evidence>